<name>A0A723C5W2_SALER</name>
<protein>
    <recommendedName>
        <fullName evidence="1">Chemoreceptor zinc-binding domain-containing protein</fullName>
    </recommendedName>
</protein>
<sequence length="272" mass="30799">MIFEFITQLFSKSRGVKHEILPMENNDMAKFDTVLDQLRIDSSVLMVAFIDLNSGMKLASSGYIKNSEIHTECAVKVIKSELKTIKLLEVEDEIQDIIISTDQIYHLLYPCRGIKDVFIYLIADRSRANLALIRRGLSDTEANLLAILYNENDVQNHGLNVKSALDAHCKWRDRLVAMINGLDESFPIDKASADNECDLGKWLHSVGTSKYGDLPEFIQLMNSHRMFHSCVKQVVDVLKTQGVEAARLELGTNFKKVSAKVQNDIITFFETI</sequence>
<feature type="domain" description="Chemoreceptor zinc-binding" evidence="1">
    <location>
        <begin position="168"/>
        <end position="235"/>
    </location>
</feature>
<dbReference type="InterPro" id="IPR025991">
    <property type="entry name" value="Chemoreceptor_zinc-bind_dom"/>
</dbReference>
<evidence type="ECO:0000313" key="2">
    <source>
        <dbReference type="EMBL" id="HAD9327921.1"/>
    </source>
</evidence>
<accession>A0A723C5W2</accession>
<dbReference type="EMBL" id="DAAQHH010000004">
    <property type="protein sequence ID" value="HAD9327921.1"/>
    <property type="molecule type" value="Genomic_DNA"/>
</dbReference>
<reference evidence="2" key="1">
    <citation type="journal article" date="2018" name="Genome Biol.">
        <title>SKESA: strategic k-mer extension for scrupulous assemblies.</title>
        <authorList>
            <person name="Souvorov A."/>
            <person name="Agarwala R."/>
            <person name="Lipman D.J."/>
        </authorList>
    </citation>
    <scope>NUCLEOTIDE SEQUENCE</scope>
    <source>
        <strain evidence="2">R17.5973</strain>
    </source>
</reference>
<reference evidence="2" key="2">
    <citation type="submission" date="2019-01" db="EMBL/GenBank/DDBJ databases">
        <authorList>
            <consortium name="NCBI Pathogen Detection Project"/>
        </authorList>
    </citation>
    <scope>NUCLEOTIDE SEQUENCE</scope>
    <source>
        <strain evidence="2">R17.5973</strain>
    </source>
</reference>
<evidence type="ECO:0000259" key="1">
    <source>
        <dbReference type="Pfam" id="PF13682"/>
    </source>
</evidence>
<gene>
    <name evidence="2" type="ORF">G1429_11760</name>
</gene>
<comment type="caution">
    <text evidence="2">The sequence shown here is derived from an EMBL/GenBank/DDBJ whole genome shotgun (WGS) entry which is preliminary data.</text>
</comment>
<dbReference type="AlphaFoldDB" id="A0A723C5W2"/>
<dbReference type="Pfam" id="PF13682">
    <property type="entry name" value="CZB"/>
    <property type="match status" value="1"/>
</dbReference>
<proteinExistence type="predicted"/>
<organism evidence="2">
    <name type="scientific">Salmonella enterica</name>
    <name type="common">Salmonella choleraesuis</name>
    <dbReference type="NCBI Taxonomy" id="28901"/>
    <lineage>
        <taxon>Bacteria</taxon>
        <taxon>Pseudomonadati</taxon>
        <taxon>Pseudomonadota</taxon>
        <taxon>Gammaproteobacteria</taxon>
        <taxon>Enterobacterales</taxon>
        <taxon>Enterobacteriaceae</taxon>
        <taxon>Salmonella</taxon>
    </lineage>
</organism>
<dbReference type="Gene3D" id="1.20.120.30">
    <property type="entry name" value="Aspartate receptor, ligand-binding domain"/>
    <property type="match status" value="1"/>
</dbReference>